<dbReference type="Pfam" id="PF08904">
    <property type="entry name" value="EipB_like"/>
    <property type="match status" value="1"/>
</dbReference>
<organism evidence="2">
    <name type="scientific">metagenome</name>
    <dbReference type="NCBI Taxonomy" id="256318"/>
    <lineage>
        <taxon>unclassified sequences</taxon>
        <taxon>metagenomes</taxon>
    </lineage>
</organism>
<protein>
    <recommendedName>
        <fullName evidence="3">DUF1849 family protein</fullName>
    </recommendedName>
</protein>
<proteinExistence type="predicted"/>
<evidence type="ECO:0000256" key="1">
    <source>
        <dbReference type="SAM" id="MobiDB-lite"/>
    </source>
</evidence>
<dbReference type="AlphaFoldDB" id="A0A380TDG0"/>
<feature type="region of interest" description="Disordered" evidence="1">
    <location>
        <begin position="1"/>
        <end position="25"/>
    </location>
</feature>
<evidence type="ECO:0008006" key="3">
    <source>
        <dbReference type="Google" id="ProtNLM"/>
    </source>
</evidence>
<reference evidence="2" key="1">
    <citation type="submission" date="2018-07" db="EMBL/GenBank/DDBJ databases">
        <authorList>
            <person name="Quirk P.G."/>
            <person name="Krulwich T.A."/>
        </authorList>
    </citation>
    <scope>NUCLEOTIDE SEQUENCE</scope>
</reference>
<evidence type="ECO:0000313" key="2">
    <source>
        <dbReference type="EMBL" id="SUS05685.1"/>
    </source>
</evidence>
<dbReference type="InterPro" id="IPR015000">
    <property type="entry name" value="EipB-like"/>
</dbReference>
<gene>
    <name evidence="2" type="ORF">DF3PB_2020005</name>
</gene>
<dbReference type="EMBL" id="UIDG01000116">
    <property type="protein sequence ID" value="SUS05685.1"/>
    <property type="molecule type" value="Genomic_DNA"/>
</dbReference>
<sequence length="314" mass="33891">MGTSGIGTDLTEAEPDRLRPATGRAAARRASGRTFARTWLLSFAIAAVLAIPGNGVGADAGSGTGAGTAPSALQPHRAIYRLSLAKTAPRGDVAAADGSMFYRFAQGCDGWTVENRTVLHLTFQSGGEAETVWTFASWESADGLQFRFYTRYEQDGEMVERLAGRATLEGPGAAGTVTFSEPADRVIALPLGTLFPAEHIRAVTRAAERGEKSLETVVFDGASLDNPYLIHAVIKPLPQAQREQMAAKTNLPVMPAWLTHMAFFPYHQREPAPEFEIAAHYRADGIADRIIQYFSDFTLSVQLGEFEALARPDC</sequence>
<name>A0A380TDG0_9ZZZZ</name>
<accession>A0A380TDG0</accession>